<evidence type="ECO:0000256" key="1">
    <source>
        <dbReference type="ARBA" id="ARBA00038158"/>
    </source>
</evidence>
<dbReference type="AlphaFoldDB" id="A0A4E9EH21"/>
<dbReference type="InterPro" id="IPR029063">
    <property type="entry name" value="SAM-dependent_MTases_sf"/>
</dbReference>
<organism evidence="2">
    <name type="scientific">Gibberella zeae</name>
    <name type="common">Wheat head blight fungus</name>
    <name type="synonym">Fusarium graminearum</name>
    <dbReference type="NCBI Taxonomy" id="5518"/>
    <lineage>
        <taxon>Eukaryota</taxon>
        <taxon>Fungi</taxon>
        <taxon>Dikarya</taxon>
        <taxon>Ascomycota</taxon>
        <taxon>Pezizomycotina</taxon>
        <taxon>Sordariomycetes</taxon>
        <taxon>Hypocreomycetidae</taxon>
        <taxon>Hypocreales</taxon>
        <taxon>Nectriaceae</taxon>
        <taxon>Fusarium</taxon>
    </lineage>
</organism>
<protein>
    <recommendedName>
        <fullName evidence="3">Methyltransferase</fullName>
    </recommendedName>
</protein>
<proteinExistence type="inferred from homology"/>
<evidence type="ECO:0000313" key="2">
    <source>
        <dbReference type="EMBL" id="VIO62212.1"/>
    </source>
</evidence>
<dbReference type="GO" id="GO:0008168">
    <property type="term" value="F:methyltransferase activity"/>
    <property type="evidence" value="ECO:0007669"/>
    <property type="project" value="TreeGrafter"/>
</dbReference>
<name>A0A4E9EH21_GIBZA</name>
<gene>
    <name evidence="2" type="ORF">FUG_LOCUS471386</name>
</gene>
<dbReference type="CDD" id="cd02440">
    <property type="entry name" value="AdoMet_MTases"/>
    <property type="match status" value="1"/>
</dbReference>
<comment type="similarity">
    <text evidence="1">Belongs to the methyltransferase superfamily. LaeA methyltransferase family.</text>
</comment>
<accession>A0A4E9EH21</accession>
<dbReference type="SUPFAM" id="SSF53335">
    <property type="entry name" value="S-adenosyl-L-methionine-dependent methyltransferases"/>
    <property type="match status" value="1"/>
</dbReference>
<dbReference type="PANTHER" id="PTHR43591">
    <property type="entry name" value="METHYLTRANSFERASE"/>
    <property type="match status" value="1"/>
</dbReference>
<dbReference type="PANTHER" id="PTHR43591:SF24">
    <property type="entry name" value="2-METHOXY-6-POLYPRENYL-1,4-BENZOQUINOL METHYLASE, MITOCHONDRIAL"/>
    <property type="match status" value="1"/>
</dbReference>
<dbReference type="EMBL" id="CAAKMV010000160">
    <property type="protein sequence ID" value="VIO62212.1"/>
    <property type="molecule type" value="Genomic_DNA"/>
</dbReference>
<evidence type="ECO:0008006" key="3">
    <source>
        <dbReference type="Google" id="ProtNLM"/>
    </source>
</evidence>
<dbReference type="Pfam" id="PF13489">
    <property type="entry name" value="Methyltransf_23"/>
    <property type="match status" value="1"/>
</dbReference>
<reference evidence="2" key="1">
    <citation type="submission" date="2019-04" db="EMBL/GenBank/DDBJ databases">
        <authorList>
            <person name="Melise S."/>
            <person name="Noan J."/>
            <person name="Okalmin O."/>
        </authorList>
    </citation>
    <scope>NUCLEOTIDE SEQUENCE</scope>
    <source>
        <strain evidence="2">FN9</strain>
    </source>
</reference>
<dbReference type="Gene3D" id="3.40.50.150">
    <property type="entry name" value="Vaccinia Virus protein VP39"/>
    <property type="match status" value="1"/>
</dbReference>
<sequence length="303" mass="34659">MDHEEIYRTYYDGAITYRNDDNVNDDNVDDETYSGLDTVSTTSLETEAGNFQQLFNRQYHNEGMGNRWEPIDELRQDMWDMLEFADKYPDATVEGIDISPIMPSWVPPNLKFCVSDFGQDGSFKESSFDYIHARDLNGSVDRCKFAKDVFTVLAPGGVAEFHEGPIEFQSIKPLAKGSYMDQWGGFFRAVNEKRRRSFLVTNDGTLRQAMAAAGFEDITVHEYKIPIGPWGKSKKDKTVGQLALEALTLDTVGSILRLAIEDLGWSEEWTYVFATRVRNEIFMYSEYNNVYMLRTVVVGKKPK</sequence>